<dbReference type="Proteomes" id="UP000886998">
    <property type="component" value="Unassembled WGS sequence"/>
</dbReference>
<dbReference type="AlphaFoldDB" id="A0A8X6YXF1"/>
<sequence>MFQLFFNIATTKFNICRIVDQLCILCGVLCLCEWNKRVTTSCSSSFPKTLTGTGNFGGAKNVKIAGSKIRAVEARSKNPQPKSVKIAAVHRAE</sequence>
<keyword evidence="2" id="KW-1185">Reference proteome</keyword>
<comment type="caution">
    <text evidence="1">The sequence shown here is derived from an EMBL/GenBank/DDBJ whole genome shotgun (WGS) entry which is preliminary data.</text>
</comment>
<evidence type="ECO:0000313" key="1">
    <source>
        <dbReference type="EMBL" id="GFY77654.1"/>
    </source>
</evidence>
<protein>
    <submittedName>
        <fullName evidence="1">Uncharacterized protein</fullName>
    </submittedName>
</protein>
<dbReference type="EMBL" id="BMAV01022546">
    <property type="protein sequence ID" value="GFY77654.1"/>
    <property type="molecule type" value="Genomic_DNA"/>
</dbReference>
<reference evidence="1" key="1">
    <citation type="submission" date="2020-08" db="EMBL/GenBank/DDBJ databases">
        <title>Multicomponent nature underlies the extraordinary mechanical properties of spider dragline silk.</title>
        <authorList>
            <person name="Kono N."/>
            <person name="Nakamura H."/>
            <person name="Mori M."/>
            <person name="Yoshida Y."/>
            <person name="Ohtoshi R."/>
            <person name="Malay A.D."/>
            <person name="Moran D.A.P."/>
            <person name="Tomita M."/>
            <person name="Numata K."/>
            <person name="Arakawa K."/>
        </authorList>
    </citation>
    <scope>NUCLEOTIDE SEQUENCE</scope>
</reference>
<name>A0A8X6YXF1_9ARAC</name>
<proteinExistence type="predicted"/>
<organism evidence="1 2">
    <name type="scientific">Trichonephila inaurata madagascariensis</name>
    <dbReference type="NCBI Taxonomy" id="2747483"/>
    <lineage>
        <taxon>Eukaryota</taxon>
        <taxon>Metazoa</taxon>
        <taxon>Ecdysozoa</taxon>
        <taxon>Arthropoda</taxon>
        <taxon>Chelicerata</taxon>
        <taxon>Arachnida</taxon>
        <taxon>Araneae</taxon>
        <taxon>Araneomorphae</taxon>
        <taxon>Entelegynae</taxon>
        <taxon>Araneoidea</taxon>
        <taxon>Nephilidae</taxon>
        <taxon>Trichonephila</taxon>
        <taxon>Trichonephila inaurata</taxon>
    </lineage>
</organism>
<accession>A0A8X6YXF1</accession>
<evidence type="ECO:0000313" key="2">
    <source>
        <dbReference type="Proteomes" id="UP000886998"/>
    </source>
</evidence>
<gene>
    <name evidence="1" type="ORF">TNIN_10701</name>
</gene>